<evidence type="ECO:0000256" key="2">
    <source>
        <dbReference type="ARBA" id="ARBA00023002"/>
    </source>
</evidence>
<gene>
    <name evidence="4" type="primary">Vigan.11G180200</name>
    <name evidence="4" type="ORF">VIGAN_11180200</name>
</gene>
<dbReference type="Pfam" id="PF13561">
    <property type="entry name" value="adh_short_C2"/>
    <property type="match status" value="1"/>
</dbReference>
<dbReference type="EMBL" id="AP015044">
    <property type="protein sequence ID" value="BAU02303.1"/>
    <property type="molecule type" value="Genomic_DNA"/>
</dbReference>
<organism evidence="4 5">
    <name type="scientific">Vigna angularis var. angularis</name>
    <dbReference type="NCBI Taxonomy" id="157739"/>
    <lineage>
        <taxon>Eukaryota</taxon>
        <taxon>Viridiplantae</taxon>
        <taxon>Streptophyta</taxon>
        <taxon>Embryophyta</taxon>
        <taxon>Tracheophyta</taxon>
        <taxon>Spermatophyta</taxon>
        <taxon>Magnoliopsida</taxon>
        <taxon>eudicotyledons</taxon>
        <taxon>Gunneridae</taxon>
        <taxon>Pentapetalae</taxon>
        <taxon>rosids</taxon>
        <taxon>fabids</taxon>
        <taxon>Fabales</taxon>
        <taxon>Fabaceae</taxon>
        <taxon>Papilionoideae</taxon>
        <taxon>50 kb inversion clade</taxon>
        <taxon>NPAAA clade</taxon>
        <taxon>indigoferoid/millettioid clade</taxon>
        <taxon>Phaseoleae</taxon>
        <taxon>Vigna</taxon>
    </lineage>
</organism>
<evidence type="ECO:0000256" key="1">
    <source>
        <dbReference type="ARBA" id="ARBA00022857"/>
    </source>
</evidence>
<evidence type="ECO:0000313" key="4">
    <source>
        <dbReference type="EMBL" id="BAU02303.1"/>
    </source>
</evidence>
<dbReference type="GO" id="GO:0016491">
    <property type="term" value="F:oxidoreductase activity"/>
    <property type="evidence" value="ECO:0007669"/>
    <property type="project" value="UniProtKB-KW"/>
</dbReference>
<dbReference type="PANTHER" id="PTHR42898">
    <property type="entry name" value="TROPINONE REDUCTASE"/>
    <property type="match status" value="1"/>
</dbReference>
<dbReference type="Gene3D" id="3.40.50.720">
    <property type="entry name" value="NAD(P)-binding Rossmann-like Domain"/>
    <property type="match status" value="1"/>
</dbReference>
<reference evidence="4 5" key="1">
    <citation type="journal article" date="2015" name="Sci. Rep.">
        <title>The power of single molecule real-time sequencing technology in the de novo assembly of a eukaryotic genome.</title>
        <authorList>
            <person name="Sakai H."/>
            <person name="Naito K."/>
            <person name="Ogiso-Tanaka E."/>
            <person name="Takahashi Y."/>
            <person name="Iseki K."/>
            <person name="Muto C."/>
            <person name="Satou K."/>
            <person name="Teruya K."/>
            <person name="Shiroma A."/>
            <person name="Shimoji M."/>
            <person name="Hirano T."/>
            <person name="Itoh T."/>
            <person name="Kaga A."/>
            <person name="Tomooka N."/>
        </authorList>
    </citation>
    <scope>NUCLEOTIDE SEQUENCE [LARGE SCALE GENOMIC DNA]</scope>
    <source>
        <strain evidence="5">cv. Shumari</strain>
    </source>
</reference>
<keyword evidence="5" id="KW-1185">Reference proteome</keyword>
<proteinExistence type="inferred from homology"/>
<sequence length="60" mass="6201">MGAGNIVNAYIPRTPLGRFGEGEEVSSLVAFLCLPAASSYITGQTISVDTGFTVNGLHIS</sequence>
<accession>A0A0S3TAR5</accession>
<keyword evidence="1" id="KW-0521">NADP</keyword>
<evidence type="ECO:0000256" key="3">
    <source>
        <dbReference type="ARBA" id="ARBA00025714"/>
    </source>
</evidence>
<dbReference type="SUPFAM" id="SSF51735">
    <property type="entry name" value="NAD(P)-binding Rossmann-fold domains"/>
    <property type="match status" value="1"/>
</dbReference>
<protein>
    <submittedName>
        <fullName evidence="4">Uncharacterized protein</fullName>
    </submittedName>
</protein>
<evidence type="ECO:0000313" key="5">
    <source>
        <dbReference type="Proteomes" id="UP000291084"/>
    </source>
</evidence>
<dbReference type="InterPro" id="IPR002347">
    <property type="entry name" value="SDR_fam"/>
</dbReference>
<dbReference type="OrthoDB" id="417891at2759"/>
<dbReference type="InterPro" id="IPR045000">
    <property type="entry name" value="TR"/>
</dbReference>
<dbReference type="Proteomes" id="UP000291084">
    <property type="component" value="Chromosome 11"/>
</dbReference>
<name>A0A0S3TAR5_PHAAN</name>
<dbReference type="AlphaFoldDB" id="A0A0S3TAR5"/>
<dbReference type="PANTHER" id="PTHR42898:SF79">
    <property type="entry name" value="NAD(P)-BINDING ROSSMANN-FOLD PROTEIN"/>
    <property type="match status" value="1"/>
</dbReference>
<comment type="similarity">
    <text evidence="3">Belongs to the short-chain dehydrogenases/reductases (SDR) family. SDR65C subfamily.</text>
</comment>
<dbReference type="InterPro" id="IPR036291">
    <property type="entry name" value="NAD(P)-bd_dom_sf"/>
</dbReference>
<keyword evidence="2" id="KW-0560">Oxidoreductase</keyword>